<name>A0A9R1UT02_LACSA</name>
<dbReference type="AlphaFoldDB" id="A0A9R1UT02"/>
<accession>A0A9R1UT02</accession>
<evidence type="ECO:0000313" key="1">
    <source>
        <dbReference type="EMBL" id="KAJ0192383.1"/>
    </source>
</evidence>
<sequence>MFQLIVLDSYCLNDWHFVVMTRRMTQIIKKDIVHSCLDATINVIMEDLGKEFFCNFVLRFVNKKGEVVERFVGLRYLSDTSALTLKAIIYDMISKRNFK</sequence>
<dbReference type="Proteomes" id="UP000235145">
    <property type="component" value="Unassembled WGS sequence"/>
</dbReference>
<protein>
    <recommendedName>
        <fullName evidence="3">DUF4371 domain-containing protein</fullName>
    </recommendedName>
</protein>
<comment type="caution">
    <text evidence="1">The sequence shown here is derived from an EMBL/GenBank/DDBJ whole genome shotgun (WGS) entry which is preliminary data.</text>
</comment>
<dbReference type="PANTHER" id="PTHR45749:SF34">
    <property type="entry name" value="ZINC FINGER MYM-TYPE PROTEIN 1-LIKE"/>
    <property type="match status" value="1"/>
</dbReference>
<gene>
    <name evidence="1" type="ORF">LSAT_V11C800435120</name>
</gene>
<dbReference type="PANTHER" id="PTHR45749">
    <property type="match status" value="1"/>
</dbReference>
<organism evidence="1 2">
    <name type="scientific">Lactuca sativa</name>
    <name type="common">Garden lettuce</name>
    <dbReference type="NCBI Taxonomy" id="4236"/>
    <lineage>
        <taxon>Eukaryota</taxon>
        <taxon>Viridiplantae</taxon>
        <taxon>Streptophyta</taxon>
        <taxon>Embryophyta</taxon>
        <taxon>Tracheophyta</taxon>
        <taxon>Spermatophyta</taxon>
        <taxon>Magnoliopsida</taxon>
        <taxon>eudicotyledons</taxon>
        <taxon>Gunneridae</taxon>
        <taxon>Pentapetalae</taxon>
        <taxon>asterids</taxon>
        <taxon>campanulids</taxon>
        <taxon>Asterales</taxon>
        <taxon>Asteraceae</taxon>
        <taxon>Cichorioideae</taxon>
        <taxon>Cichorieae</taxon>
        <taxon>Lactucinae</taxon>
        <taxon>Lactuca</taxon>
    </lineage>
</organism>
<evidence type="ECO:0000313" key="2">
    <source>
        <dbReference type="Proteomes" id="UP000235145"/>
    </source>
</evidence>
<proteinExistence type="predicted"/>
<evidence type="ECO:0008006" key="3">
    <source>
        <dbReference type="Google" id="ProtNLM"/>
    </source>
</evidence>
<reference evidence="1 2" key="1">
    <citation type="journal article" date="2017" name="Nat. Commun.">
        <title>Genome assembly with in vitro proximity ligation data and whole-genome triplication in lettuce.</title>
        <authorList>
            <person name="Reyes-Chin-Wo S."/>
            <person name="Wang Z."/>
            <person name="Yang X."/>
            <person name="Kozik A."/>
            <person name="Arikit S."/>
            <person name="Song C."/>
            <person name="Xia L."/>
            <person name="Froenicke L."/>
            <person name="Lavelle D.O."/>
            <person name="Truco M.J."/>
            <person name="Xia R."/>
            <person name="Zhu S."/>
            <person name="Xu C."/>
            <person name="Xu H."/>
            <person name="Xu X."/>
            <person name="Cox K."/>
            <person name="Korf I."/>
            <person name="Meyers B.C."/>
            <person name="Michelmore R.W."/>
        </authorList>
    </citation>
    <scope>NUCLEOTIDE SEQUENCE [LARGE SCALE GENOMIC DNA]</scope>
    <source>
        <strain evidence="2">cv. Salinas</strain>
        <tissue evidence="1">Seedlings</tissue>
    </source>
</reference>
<keyword evidence="2" id="KW-1185">Reference proteome</keyword>
<dbReference type="EMBL" id="NBSK02000008">
    <property type="protein sequence ID" value="KAJ0192383.1"/>
    <property type="molecule type" value="Genomic_DNA"/>
</dbReference>